<organism evidence="4 5">
    <name type="scientific">Pristionchus fissidentatus</name>
    <dbReference type="NCBI Taxonomy" id="1538716"/>
    <lineage>
        <taxon>Eukaryota</taxon>
        <taxon>Metazoa</taxon>
        <taxon>Ecdysozoa</taxon>
        <taxon>Nematoda</taxon>
        <taxon>Chromadorea</taxon>
        <taxon>Rhabditida</taxon>
        <taxon>Rhabditina</taxon>
        <taxon>Diplogasteromorpha</taxon>
        <taxon>Diplogasteroidea</taxon>
        <taxon>Neodiplogasteridae</taxon>
        <taxon>Pristionchus</taxon>
    </lineage>
</organism>
<dbReference type="PROSITE" id="PS51767">
    <property type="entry name" value="PEPTIDASE_A1"/>
    <property type="match status" value="1"/>
</dbReference>
<dbReference type="PROSITE" id="PS00141">
    <property type="entry name" value="ASP_PROTEASE"/>
    <property type="match status" value="1"/>
</dbReference>
<feature type="disulfide bond" evidence="2">
    <location>
        <begin position="93"/>
        <end position="101"/>
    </location>
</feature>
<dbReference type="Proteomes" id="UP001432322">
    <property type="component" value="Unassembled WGS sequence"/>
</dbReference>
<dbReference type="InterPro" id="IPR001461">
    <property type="entry name" value="Aspartic_peptidase_A1"/>
</dbReference>
<feature type="domain" description="Peptidase A1" evidence="3">
    <location>
        <begin position="62"/>
        <end position="171"/>
    </location>
</feature>
<dbReference type="FunFam" id="2.40.70.10:FF:000008">
    <property type="entry name" value="Cathepsin D"/>
    <property type="match status" value="1"/>
</dbReference>
<keyword evidence="5" id="KW-1185">Reference proteome</keyword>
<dbReference type="Gene3D" id="2.40.70.10">
    <property type="entry name" value="Acid Proteases"/>
    <property type="match status" value="1"/>
</dbReference>
<dbReference type="InterPro" id="IPR001969">
    <property type="entry name" value="Aspartic_peptidase_AS"/>
</dbReference>
<protein>
    <recommendedName>
        <fullName evidence="3">Peptidase A1 domain-containing protein</fullName>
    </recommendedName>
</protein>
<name>A0AAV5URS9_9BILA</name>
<dbReference type="CDD" id="cd05471">
    <property type="entry name" value="pepsin_like"/>
    <property type="match status" value="1"/>
</dbReference>
<feature type="non-terminal residue" evidence="4">
    <location>
        <position position="1"/>
    </location>
</feature>
<evidence type="ECO:0000256" key="2">
    <source>
        <dbReference type="PIRSR" id="PIRSR601461-2"/>
    </source>
</evidence>
<keyword evidence="2" id="KW-1015">Disulfide bond</keyword>
<proteinExistence type="inferred from homology"/>
<reference evidence="4" key="1">
    <citation type="submission" date="2023-10" db="EMBL/GenBank/DDBJ databases">
        <title>Genome assembly of Pristionchus species.</title>
        <authorList>
            <person name="Yoshida K."/>
            <person name="Sommer R.J."/>
        </authorList>
    </citation>
    <scope>NUCLEOTIDE SEQUENCE</scope>
    <source>
        <strain evidence="4">RS5133</strain>
    </source>
</reference>
<accession>A0AAV5URS9</accession>
<dbReference type="InterPro" id="IPR021109">
    <property type="entry name" value="Peptidase_aspartic_dom_sf"/>
</dbReference>
<feature type="non-terminal residue" evidence="4">
    <location>
        <position position="171"/>
    </location>
</feature>
<dbReference type="AlphaFoldDB" id="A0AAV5URS9"/>
<comment type="caution">
    <text evidence="4">The sequence shown here is derived from an EMBL/GenBank/DDBJ whole genome shotgun (WGS) entry which is preliminary data.</text>
</comment>
<dbReference type="PANTHER" id="PTHR47966:SF45">
    <property type="entry name" value="PEPTIDASE A1 DOMAIN-CONTAINING PROTEIN"/>
    <property type="match status" value="1"/>
</dbReference>
<dbReference type="InterPro" id="IPR034164">
    <property type="entry name" value="Pepsin-like_dom"/>
</dbReference>
<gene>
    <name evidence="4" type="ORF">PFISCL1PPCAC_690</name>
</gene>
<dbReference type="Pfam" id="PF00026">
    <property type="entry name" value="Asp"/>
    <property type="match status" value="1"/>
</dbReference>
<sequence>LLAIGCALAAHHQMRLQRKDSLRKLLGREGRWEEYLASKTMLRADRASGHTQTVNDYDDAEYIGNITIGTPGQTFVVLLDTGSANLWIPDATCAGGLGNPCANKNKFAASASSTYAENGKSWTIAYELGKAQGFLGQDTVRFGTDASALTVPKCTFGQAKSIATFFKNEVI</sequence>
<dbReference type="EMBL" id="BTSY01000001">
    <property type="protein sequence ID" value="GMT09393.1"/>
    <property type="molecule type" value="Genomic_DNA"/>
</dbReference>
<comment type="similarity">
    <text evidence="1">Belongs to the peptidase A1 family.</text>
</comment>
<dbReference type="InterPro" id="IPR033121">
    <property type="entry name" value="PEPTIDASE_A1"/>
</dbReference>
<dbReference type="PANTHER" id="PTHR47966">
    <property type="entry name" value="BETA-SITE APP-CLEAVING ENZYME, ISOFORM A-RELATED"/>
    <property type="match status" value="1"/>
</dbReference>
<dbReference type="GO" id="GO:0005764">
    <property type="term" value="C:lysosome"/>
    <property type="evidence" value="ECO:0007669"/>
    <property type="project" value="TreeGrafter"/>
</dbReference>
<evidence type="ECO:0000259" key="3">
    <source>
        <dbReference type="PROSITE" id="PS51767"/>
    </source>
</evidence>
<dbReference type="SUPFAM" id="SSF50630">
    <property type="entry name" value="Acid proteases"/>
    <property type="match status" value="1"/>
</dbReference>
<evidence type="ECO:0000313" key="4">
    <source>
        <dbReference type="EMBL" id="GMT09393.1"/>
    </source>
</evidence>
<dbReference type="GO" id="GO:0006508">
    <property type="term" value="P:proteolysis"/>
    <property type="evidence" value="ECO:0007669"/>
    <property type="project" value="InterPro"/>
</dbReference>
<evidence type="ECO:0000256" key="1">
    <source>
        <dbReference type="ARBA" id="ARBA00007447"/>
    </source>
</evidence>
<evidence type="ECO:0000313" key="5">
    <source>
        <dbReference type="Proteomes" id="UP001432322"/>
    </source>
</evidence>
<dbReference type="GO" id="GO:0004190">
    <property type="term" value="F:aspartic-type endopeptidase activity"/>
    <property type="evidence" value="ECO:0007669"/>
    <property type="project" value="InterPro"/>
</dbReference>